<dbReference type="Gene3D" id="3.20.20.100">
    <property type="entry name" value="NADP-dependent oxidoreductase domain"/>
    <property type="match status" value="1"/>
</dbReference>
<dbReference type="GO" id="GO:0016616">
    <property type="term" value="F:oxidoreductase activity, acting on the CH-OH group of donors, NAD or NADP as acceptor"/>
    <property type="evidence" value="ECO:0007669"/>
    <property type="project" value="UniProtKB-ARBA"/>
</dbReference>
<evidence type="ECO:0000256" key="3">
    <source>
        <dbReference type="PIRSR" id="PIRSR000097-2"/>
    </source>
</evidence>
<sequence length="295" mass="33452">MNKSVHSTKLSNGQIMPLIGLGTFLLNSKDEMTNLLRAALDAGYRHIDTAVIYQNEAIIGQALQNIFQEGKYSRKDLFIVSKVFPNQGTNILESVKKSLQDLQLDYIDLYYLHFPLGFPNEKGEFHHLPVHVAWAQLEEANRLGLVKSIGVSNFNVMALVDLLSYAKIKPVSNQVEVSVFIQQKNLIKFCQNYGIHVTAYAPLAKYNDVESNPILQKIAKKHNASISQVLLGFLLNQGLSVIPKTDKPARLKQNFDSIHVKLSEEDFKDLETLNKNQRTIDPSTMQMWNYVPFFD</sequence>
<keyword evidence="7" id="KW-1185">Reference proteome</keyword>
<evidence type="ECO:0000313" key="7">
    <source>
        <dbReference type="Proteomes" id="UP000009168"/>
    </source>
</evidence>
<reference evidence="7" key="1">
    <citation type="journal article" date="2006" name="PLoS Biol.">
        <title>Macronuclear genome sequence of the ciliate Tetrahymena thermophila, a model eukaryote.</title>
        <authorList>
            <person name="Eisen J.A."/>
            <person name="Coyne R.S."/>
            <person name="Wu M."/>
            <person name="Wu D."/>
            <person name="Thiagarajan M."/>
            <person name="Wortman J.R."/>
            <person name="Badger J.H."/>
            <person name="Ren Q."/>
            <person name="Amedeo P."/>
            <person name="Jones K.M."/>
            <person name="Tallon L.J."/>
            <person name="Delcher A.L."/>
            <person name="Salzberg S.L."/>
            <person name="Silva J.C."/>
            <person name="Haas B.J."/>
            <person name="Majoros W.H."/>
            <person name="Farzad M."/>
            <person name="Carlton J.M."/>
            <person name="Smith R.K. Jr."/>
            <person name="Garg J."/>
            <person name="Pearlman R.E."/>
            <person name="Karrer K.M."/>
            <person name="Sun L."/>
            <person name="Manning G."/>
            <person name="Elde N.C."/>
            <person name="Turkewitz A.P."/>
            <person name="Asai D.J."/>
            <person name="Wilkes D.E."/>
            <person name="Wang Y."/>
            <person name="Cai H."/>
            <person name="Collins K."/>
            <person name="Stewart B.A."/>
            <person name="Lee S.R."/>
            <person name="Wilamowska K."/>
            <person name="Weinberg Z."/>
            <person name="Ruzzo W.L."/>
            <person name="Wloga D."/>
            <person name="Gaertig J."/>
            <person name="Frankel J."/>
            <person name="Tsao C.-C."/>
            <person name="Gorovsky M.A."/>
            <person name="Keeling P.J."/>
            <person name="Waller R.F."/>
            <person name="Patron N.J."/>
            <person name="Cherry J.M."/>
            <person name="Stover N.A."/>
            <person name="Krieger C.J."/>
            <person name="del Toro C."/>
            <person name="Ryder H.F."/>
            <person name="Williamson S.C."/>
            <person name="Barbeau R.A."/>
            <person name="Hamilton E.P."/>
            <person name="Orias E."/>
        </authorList>
    </citation>
    <scope>NUCLEOTIDE SEQUENCE [LARGE SCALE GENOMIC DNA]</scope>
    <source>
        <strain evidence="7">SB210</strain>
    </source>
</reference>
<dbReference type="InterPro" id="IPR036812">
    <property type="entry name" value="NAD(P)_OxRdtase_dom_sf"/>
</dbReference>
<protein>
    <submittedName>
        <fullName evidence="6">Aldo/keto reductase family oxidoreductase</fullName>
    </submittedName>
</protein>
<dbReference type="PRINTS" id="PR00069">
    <property type="entry name" value="ALDKETRDTASE"/>
</dbReference>
<feature type="binding site" evidence="3">
    <location>
        <position position="113"/>
    </location>
    <ligand>
        <name>substrate</name>
    </ligand>
</feature>
<feature type="site" description="Lowers pKa of active site Tyr" evidence="4">
    <location>
        <position position="82"/>
    </location>
</feature>
<dbReference type="InParanoid" id="I7LSV6"/>
<dbReference type="STRING" id="312017.I7LSV6"/>
<dbReference type="HOGENOM" id="CLU_023205_0_0_1"/>
<dbReference type="Proteomes" id="UP000009168">
    <property type="component" value="Unassembled WGS sequence"/>
</dbReference>
<name>I7LSV6_TETTS</name>
<keyword evidence="1" id="KW-0560">Oxidoreductase</keyword>
<evidence type="ECO:0000256" key="2">
    <source>
        <dbReference type="PIRSR" id="PIRSR000097-1"/>
    </source>
</evidence>
<dbReference type="GeneID" id="7836775"/>
<dbReference type="PROSITE" id="PS00062">
    <property type="entry name" value="ALDOKETO_REDUCTASE_2"/>
    <property type="match status" value="1"/>
</dbReference>
<feature type="active site" description="Proton donor" evidence="2">
    <location>
        <position position="53"/>
    </location>
</feature>
<dbReference type="RefSeq" id="XP_001030989.1">
    <property type="nucleotide sequence ID" value="XM_001030989.1"/>
</dbReference>
<evidence type="ECO:0000313" key="6">
    <source>
        <dbReference type="EMBL" id="EAR83326.1"/>
    </source>
</evidence>
<proteinExistence type="predicted"/>
<organism evidence="6 7">
    <name type="scientific">Tetrahymena thermophila (strain SB210)</name>
    <dbReference type="NCBI Taxonomy" id="312017"/>
    <lineage>
        <taxon>Eukaryota</taxon>
        <taxon>Sar</taxon>
        <taxon>Alveolata</taxon>
        <taxon>Ciliophora</taxon>
        <taxon>Intramacronucleata</taxon>
        <taxon>Oligohymenophorea</taxon>
        <taxon>Hymenostomatida</taxon>
        <taxon>Tetrahymenina</taxon>
        <taxon>Tetrahymenidae</taxon>
        <taxon>Tetrahymena</taxon>
    </lineage>
</organism>
<accession>I7LSV6</accession>
<dbReference type="OrthoDB" id="416253at2759"/>
<dbReference type="EMBL" id="GG662452">
    <property type="protein sequence ID" value="EAR83326.1"/>
    <property type="molecule type" value="Genomic_DNA"/>
</dbReference>
<dbReference type="InterPro" id="IPR023210">
    <property type="entry name" value="NADP_OxRdtase_dom"/>
</dbReference>
<dbReference type="Pfam" id="PF00248">
    <property type="entry name" value="Aldo_ket_red"/>
    <property type="match status" value="1"/>
</dbReference>
<dbReference type="PROSITE" id="PS00798">
    <property type="entry name" value="ALDOKETO_REDUCTASE_1"/>
    <property type="match status" value="1"/>
</dbReference>
<dbReference type="AlphaFoldDB" id="I7LSV6"/>
<dbReference type="PANTHER" id="PTHR43827">
    <property type="entry name" value="2,5-DIKETO-D-GLUCONIC ACID REDUCTASE"/>
    <property type="match status" value="1"/>
</dbReference>
<dbReference type="KEGG" id="tet:TTHERM_00947530"/>
<dbReference type="InterPro" id="IPR018170">
    <property type="entry name" value="Aldo/ket_reductase_CS"/>
</dbReference>
<dbReference type="PIRSF" id="PIRSF000097">
    <property type="entry name" value="AKR"/>
    <property type="match status" value="1"/>
</dbReference>
<evidence type="ECO:0000256" key="1">
    <source>
        <dbReference type="ARBA" id="ARBA00023002"/>
    </source>
</evidence>
<dbReference type="SUPFAM" id="SSF51430">
    <property type="entry name" value="NAD(P)-linked oxidoreductase"/>
    <property type="match status" value="1"/>
</dbReference>
<evidence type="ECO:0000259" key="5">
    <source>
        <dbReference type="Pfam" id="PF00248"/>
    </source>
</evidence>
<dbReference type="InterPro" id="IPR020471">
    <property type="entry name" value="AKR"/>
</dbReference>
<dbReference type="CDD" id="cd19071">
    <property type="entry name" value="AKR_AKR1-5-like"/>
    <property type="match status" value="1"/>
</dbReference>
<dbReference type="eggNOG" id="KOG1577">
    <property type="taxonomic scope" value="Eukaryota"/>
</dbReference>
<dbReference type="FunFam" id="3.20.20.100:FF:000002">
    <property type="entry name" value="2,5-diketo-D-gluconic acid reductase A"/>
    <property type="match status" value="1"/>
</dbReference>
<dbReference type="OMA" id="MVNQIFL"/>
<dbReference type="PANTHER" id="PTHR43827:SF14">
    <property type="entry name" value="NADP-DEPENDENT OXIDOREDUCTASE DOMAIN-CONTAINING PROTEIN"/>
    <property type="match status" value="1"/>
</dbReference>
<feature type="domain" description="NADP-dependent oxidoreductase" evidence="5">
    <location>
        <begin position="19"/>
        <end position="274"/>
    </location>
</feature>
<gene>
    <name evidence="6" type="ORF">TTHERM_00947530</name>
</gene>
<evidence type="ECO:0000256" key="4">
    <source>
        <dbReference type="PIRSR" id="PIRSR000097-3"/>
    </source>
</evidence>